<dbReference type="RefSeq" id="WP_164936399.1">
    <property type="nucleotide sequence ID" value="NZ_LBJC01000033.1"/>
</dbReference>
<dbReference type="AlphaFoldDB" id="A0A4Q0S0H2"/>
<name>A0A4Q0S0H2_9BRAD</name>
<accession>A0A4Q0S0H2</accession>
<dbReference type="EMBL" id="LBJQ01000086">
    <property type="protein sequence ID" value="RXH25274.1"/>
    <property type="molecule type" value="Genomic_DNA"/>
</dbReference>
<sequence>MKLVEQPPTQLPVMLAYLASFAESEIGAAKIVPTVVVVGLLTVCRATTCCFAFDLSVGASTVTSGSVVVGCDRAGLPDPRIIKAMQDSGADTRGEKLMATSPYASQPEDTTFR</sequence>
<feature type="compositionally biased region" description="Polar residues" evidence="1">
    <location>
        <begin position="102"/>
        <end position="113"/>
    </location>
</feature>
<protein>
    <submittedName>
        <fullName evidence="2">Uncharacterized protein</fullName>
    </submittedName>
</protein>
<proteinExistence type="predicted"/>
<comment type="caution">
    <text evidence="2">The sequence shown here is derived from an EMBL/GenBank/DDBJ whole genome shotgun (WGS) entry which is preliminary data.</text>
</comment>
<reference evidence="2 3" key="1">
    <citation type="submission" date="2015-04" db="EMBL/GenBank/DDBJ databases">
        <title>Comparative genomics of rhizobia nodulating Arachis hypogaea in China.</title>
        <authorList>
            <person name="Li Y."/>
        </authorList>
    </citation>
    <scope>NUCLEOTIDE SEQUENCE [LARGE SCALE GENOMIC DNA]</scope>
    <source>
        <strain evidence="2 3">CCBAU 51757</strain>
    </source>
</reference>
<dbReference type="Proteomes" id="UP000289546">
    <property type="component" value="Unassembled WGS sequence"/>
</dbReference>
<organism evidence="2 3">
    <name type="scientific">Bradyrhizobium nanningense</name>
    <dbReference type="NCBI Taxonomy" id="1325118"/>
    <lineage>
        <taxon>Bacteria</taxon>
        <taxon>Pseudomonadati</taxon>
        <taxon>Pseudomonadota</taxon>
        <taxon>Alphaproteobacteria</taxon>
        <taxon>Hyphomicrobiales</taxon>
        <taxon>Nitrobacteraceae</taxon>
        <taxon>Bradyrhizobium</taxon>
    </lineage>
</organism>
<feature type="region of interest" description="Disordered" evidence="1">
    <location>
        <begin position="87"/>
        <end position="113"/>
    </location>
</feature>
<gene>
    <name evidence="2" type="ORF">XH99_24915</name>
</gene>
<evidence type="ECO:0000313" key="3">
    <source>
        <dbReference type="Proteomes" id="UP000289546"/>
    </source>
</evidence>
<evidence type="ECO:0000313" key="2">
    <source>
        <dbReference type="EMBL" id="RXH25274.1"/>
    </source>
</evidence>
<evidence type="ECO:0000256" key="1">
    <source>
        <dbReference type="SAM" id="MobiDB-lite"/>
    </source>
</evidence>
<keyword evidence="3" id="KW-1185">Reference proteome</keyword>